<dbReference type="AlphaFoldDB" id="A0A1C6YVR8"/>
<dbReference type="EMBL" id="FMIQ01000006">
    <property type="protein sequence ID" value="SCM50946.1"/>
    <property type="molecule type" value="Genomic_DNA"/>
</dbReference>
<organism evidence="1 2">
    <name type="scientific">Hafnia alvei</name>
    <dbReference type="NCBI Taxonomy" id="569"/>
    <lineage>
        <taxon>Bacteria</taxon>
        <taxon>Pseudomonadati</taxon>
        <taxon>Pseudomonadota</taxon>
        <taxon>Gammaproteobacteria</taxon>
        <taxon>Enterobacterales</taxon>
        <taxon>Hafniaceae</taxon>
        <taxon>Hafnia</taxon>
    </lineage>
</organism>
<name>A0A1C6YVR8_HAFAL</name>
<gene>
    <name evidence="1" type="ORF">BN1044_00395</name>
</gene>
<proteinExistence type="predicted"/>
<dbReference type="Proteomes" id="UP000094844">
    <property type="component" value="Unassembled WGS sequence"/>
</dbReference>
<evidence type="ECO:0000313" key="2">
    <source>
        <dbReference type="Proteomes" id="UP000094844"/>
    </source>
</evidence>
<reference evidence="1 2" key="1">
    <citation type="submission" date="2016-09" db="EMBL/GenBank/DDBJ databases">
        <authorList>
            <person name="Capua I."/>
            <person name="De Benedictis P."/>
            <person name="Joannis T."/>
            <person name="Lombin L.H."/>
            <person name="Cattoli G."/>
        </authorList>
    </citation>
    <scope>NUCLEOTIDE SEQUENCE [LARGE SCALE GENOMIC DNA]</scope>
    <source>
        <strain evidence="1 2">GB001</strain>
    </source>
</reference>
<accession>A0A1C6YVR8</accession>
<protein>
    <recommendedName>
        <fullName evidence="3">PAAR motif-containing protein</fullName>
    </recommendedName>
</protein>
<sequence>MMQSVVRVGDEISHGGVVLSGARGLTFMGKSVAC</sequence>
<evidence type="ECO:0000313" key="1">
    <source>
        <dbReference type="EMBL" id="SCM50946.1"/>
    </source>
</evidence>
<evidence type="ECO:0008006" key="3">
    <source>
        <dbReference type="Google" id="ProtNLM"/>
    </source>
</evidence>